<organism evidence="9 10">
    <name type="scientific">Paenibacillus piri</name>
    <dbReference type="NCBI Taxonomy" id="2547395"/>
    <lineage>
        <taxon>Bacteria</taxon>
        <taxon>Bacillati</taxon>
        <taxon>Bacillota</taxon>
        <taxon>Bacilli</taxon>
        <taxon>Bacillales</taxon>
        <taxon>Paenibacillaceae</taxon>
        <taxon>Paenibacillus</taxon>
    </lineage>
</organism>
<comment type="subcellular location">
    <subcellularLocation>
        <location evidence="1 7">Cell membrane</location>
        <topology evidence="1 7">Multi-pass membrane protein</topology>
    </subcellularLocation>
</comment>
<evidence type="ECO:0000313" key="10">
    <source>
        <dbReference type="Proteomes" id="UP000295636"/>
    </source>
</evidence>
<name>A0A4R5KYQ8_9BACL</name>
<evidence type="ECO:0000256" key="1">
    <source>
        <dbReference type="ARBA" id="ARBA00004651"/>
    </source>
</evidence>
<evidence type="ECO:0000256" key="5">
    <source>
        <dbReference type="ARBA" id="ARBA00022989"/>
    </source>
</evidence>
<evidence type="ECO:0000256" key="6">
    <source>
        <dbReference type="ARBA" id="ARBA00023136"/>
    </source>
</evidence>
<dbReference type="GO" id="GO:0055085">
    <property type="term" value="P:transmembrane transport"/>
    <property type="evidence" value="ECO:0007669"/>
    <property type="project" value="InterPro"/>
</dbReference>
<dbReference type="PROSITE" id="PS50928">
    <property type="entry name" value="ABC_TM1"/>
    <property type="match status" value="1"/>
</dbReference>
<evidence type="ECO:0000313" key="9">
    <source>
        <dbReference type="EMBL" id="TDG00733.1"/>
    </source>
</evidence>
<feature type="transmembrane region" description="Helical" evidence="7">
    <location>
        <begin position="100"/>
        <end position="124"/>
    </location>
</feature>
<dbReference type="PANTHER" id="PTHR43386">
    <property type="entry name" value="OLIGOPEPTIDE TRANSPORT SYSTEM PERMEASE PROTEIN APPC"/>
    <property type="match status" value="1"/>
</dbReference>
<dbReference type="EMBL" id="SMRT01000001">
    <property type="protein sequence ID" value="TDG00733.1"/>
    <property type="molecule type" value="Genomic_DNA"/>
</dbReference>
<feature type="transmembrane region" description="Helical" evidence="7">
    <location>
        <begin position="159"/>
        <end position="178"/>
    </location>
</feature>
<reference evidence="9 10" key="1">
    <citation type="submission" date="2019-03" db="EMBL/GenBank/DDBJ databases">
        <title>This is whole genome sequence of Paenibacillus sp MS74 strain.</title>
        <authorList>
            <person name="Trinh H.N."/>
        </authorList>
    </citation>
    <scope>NUCLEOTIDE SEQUENCE [LARGE SCALE GENOMIC DNA]</scope>
    <source>
        <strain evidence="9 10">MS74</strain>
    </source>
</reference>
<evidence type="ECO:0000256" key="2">
    <source>
        <dbReference type="ARBA" id="ARBA00022448"/>
    </source>
</evidence>
<keyword evidence="2 7" id="KW-0813">Transport</keyword>
<keyword evidence="4 7" id="KW-0812">Transmembrane</keyword>
<comment type="caution">
    <text evidence="9">The sequence shown here is derived from an EMBL/GenBank/DDBJ whole genome shotgun (WGS) entry which is preliminary data.</text>
</comment>
<evidence type="ECO:0000256" key="7">
    <source>
        <dbReference type="RuleBase" id="RU363032"/>
    </source>
</evidence>
<evidence type="ECO:0000256" key="4">
    <source>
        <dbReference type="ARBA" id="ARBA00022692"/>
    </source>
</evidence>
<dbReference type="Pfam" id="PF00528">
    <property type="entry name" value="BPD_transp_1"/>
    <property type="match status" value="1"/>
</dbReference>
<accession>A0A4R5KYQ8</accession>
<dbReference type="InterPro" id="IPR050366">
    <property type="entry name" value="BP-dependent_transpt_permease"/>
</dbReference>
<dbReference type="SUPFAM" id="SSF161098">
    <property type="entry name" value="MetI-like"/>
    <property type="match status" value="1"/>
</dbReference>
<keyword evidence="6 7" id="KW-0472">Membrane</keyword>
<feature type="transmembrane region" description="Helical" evidence="7">
    <location>
        <begin position="217"/>
        <end position="243"/>
    </location>
</feature>
<dbReference type="InterPro" id="IPR035906">
    <property type="entry name" value="MetI-like_sf"/>
</dbReference>
<proteinExistence type="inferred from homology"/>
<dbReference type="PANTHER" id="PTHR43386:SF1">
    <property type="entry name" value="D,D-DIPEPTIDE TRANSPORT SYSTEM PERMEASE PROTEIN DDPC-RELATED"/>
    <property type="match status" value="1"/>
</dbReference>
<sequence length="299" mass="31842">MVVKHAVSAEAVLPGKKLHLSFKIGKKMVSIADSFVYTAGLIVMAIIVCALFPQWIAPYAPTQMMADAILKHPSAAHIFGTDYYGRDVFSLVVYGSRDSLFIGVVSVLIGAAAGGTMGALSGYIGGWVDGLLMRFVDVLMTIPGLLLALAIAAALGPSFFNVVLAVSISAVPGYARVMRSQVIALKGRPFIAASRSIGSKHLHIFTRHILPNSLSPLLVMGTIGVGSSILIGSGLSFLGLGVFREIPDWGTLLSQGRGYLTVAWWMATFPGLAITLFVLSVNLIGDKFRDHLDPKKQRT</sequence>
<keyword evidence="3" id="KW-1003">Cell membrane</keyword>
<dbReference type="InterPro" id="IPR000515">
    <property type="entry name" value="MetI-like"/>
</dbReference>
<dbReference type="AlphaFoldDB" id="A0A4R5KYQ8"/>
<keyword evidence="5 7" id="KW-1133">Transmembrane helix</keyword>
<gene>
    <name evidence="9" type="ORF">E1757_03680</name>
</gene>
<evidence type="ECO:0000256" key="3">
    <source>
        <dbReference type="ARBA" id="ARBA00022475"/>
    </source>
</evidence>
<dbReference type="GO" id="GO:0005886">
    <property type="term" value="C:plasma membrane"/>
    <property type="evidence" value="ECO:0007669"/>
    <property type="project" value="UniProtKB-SubCell"/>
</dbReference>
<protein>
    <submittedName>
        <fullName evidence="9">ABC transporter permease</fullName>
    </submittedName>
</protein>
<feature type="domain" description="ABC transmembrane type-1" evidence="8">
    <location>
        <begin position="96"/>
        <end position="285"/>
    </location>
</feature>
<comment type="similarity">
    <text evidence="7">Belongs to the binding-protein-dependent transport system permease family.</text>
</comment>
<dbReference type="CDD" id="cd06261">
    <property type="entry name" value="TM_PBP2"/>
    <property type="match status" value="1"/>
</dbReference>
<feature type="transmembrane region" description="Helical" evidence="7">
    <location>
        <begin position="263"/>
        <end position="285"/>
    </location>
</feature>
<feature type="transmembrane region" description="Helical" evidence="7">
    <location>
        <begin position="131"/>
        <end position="153"/>
    </location>
</feature>
<feature type="transmembrane region" description="Helical" evidence="7">
    <location>
        <begin position="35"/>
        <end position="56"/>
    </location>
</feature>
<dbReference type="Gene3D" id="1.10.3720.10">
    <property type="entry name" value="MetI-like"/>
    <property type="match status" value="1"/>
</dbReference>
<dbReference type="OrthoDB" id="9797472at2"/>
<evidence type="ECO:0000259" key="8">
    <source>
        <dbReference type="PROSITE" id="PS50928"/>
    </source>
</evidence>
<dbReference type="Proteomes" id="UP000295636">
    <property type="component" value="Unassembled WGS sequence"/>
</dbReference>
<keyword evidence="10" id="KW-1185">Reference proteome</keyword>